<dbReference type="PANTHER" id="PTHR12459:SF15">
    <property type="entry name" value="TRANSMEMBRANE PROTEIN 135"/>
    <property type="match status" value="1"/>
</dbReference>
<dbReference type="PANTHER" id="PTHR12459">
    <property type="entry name" value="TRANSMEMBRANE PROTEIN 135-RELATED"/>
    <property type="match status" value="1"/>
</dbReference>
<dbReference type="GO" id="GO:0012505">
    <property type="term" value="C:endomembrane system"/>
    <property type="evidence" value="ECO:0007669"/>
    <property type="project" value="UniProtKB-SubCell"/>
</dbReference>
<evidence type="ECO:0000313" key="8">
    <source>
        <dbReference type="Proteomes" id="UP000079169"/>
    </source>
</evidence>
<evidence type="ECO:0000256" key="4">
    <source>
        <dbReference type="ARBA" id="ARBA00022989"/>
    </source>
</evidence>
<dbReference type="Pfam" id="PF15982">
    <property type="entry name" value="TMEM135_C_rich"/>
    <property type="match status" value="1"/>
</dbReference>
<evidence type="ECO:0000256" key="1">
    <source>
        <dbReference type="ARBA" id="ARBA00004127"/>
    </source>
</evidence>
<keyword evidence="3 6" id="KW-0812">Transmembrane</keyword>
<dbReference type="Proteomes" id="UP000079169">
    <property type="component" value="Unplaced"/>
</dbReference>
<gene>
    <name evidence="9" type="primary">LOC103519034</name>
</gene>
<dbReference type="GeneID" id="103519034"/>
<evidence type="ECO:0000313" key="9">
    <source>
        <dbReference type="RefSeq" id="XP_017303522.1"/>
    </source>
</evidence>
<proteinExistence type="inferred from homology"/>
<dbReference type="InterPro" id="IPR026749">
    <property type="entry name" value="Tmem135"/>
</dbReference>
<dbReference type="InterPro" id="IPR031926">
    <property type="entry name" value="TMEM135_N"/>
</dbReference>
<accession>A0A1S4EN74</accession>
<keyword evidence="4 6" id="KW-1133">Transmembrane helix</keyword>
<evidence type="ECO:0000259" key="7">
    <source>
        <dbReference type="Pfam" id="PF15982"/>
    </source>
</evidence>
<feature type="transmembrane region" description="Helical" evidence="6">
    <location>
        <begin position="46"/>
        <end position="66"/>
    </location>
</feature>
<sequence length="475" mass="52584">MGPLKSTYQGAVIEFSTCFQLALLMKGRVPSKQDLQRTIQGIIQSTFFLTCHAFGYSVTICTIRHLMGNFNMFTAAFIPCFISSLGAILVERPSRRSLLSLYVTNIASETVFRMLTSRGYIKPVPLGEVILFACSMGTLLYFYKSASSNDDSIYSLLSLKCAGRRANGGGKLFSVGLALEFCLKLLLNMKRIISRPAIALSILMRPSTLRLGGFLGGFSALFRASSCALRRYTGGDSKLFAFPAGILASLAFCLYKDNTIALYVFWKSLQLLYVLHSSRGYVPTVPHASVLFHCVSTAILFHAALFEPHNLRPSYWKFLQAVSGVNISTYLLASSCALRRYTGGDSKLFAFPAGILASLAFCLYKDNTIALYVFWKSLQLLYVLHSSRGYVPTVPHASVLFHCVSTAILFHAALFEPHNLRPSYWKFLQAVSGGRFAACDRKCLEIYGTNAQKSLEMVLEQHKSSNIPINSYGLH</sequence>
<reference evidence="9" key="1">
    <citation type="submission" date="2025-08" db="UniProtKB">
        <authorList>
            <consortium name="RefSeq"/>
        </authorList>
    </citation>
    <scope>IDENTIFICATION</scope>
</reference>
<organism evidence="8 9">
    <name type="scientific">Diaphorina citri</name>
    <name type="common">Asian citrus psyllid</name>
    <dbReference type="NCBI Taxonomy" id="121845"/>
    <lineage>
        <taxon>Eukaryota</taxon>
        <taxon>Metazoa</taxon>
        <taxon>Ecdysozoa</taxon>
        <taxon>Arthropoda</taxon>
        <taxon>Hexapoda</taxon>
        <taxon>Insecta</taxon>
        <taxon>Pterygota</taxon>
        <taxon>Neoptera</taxon>
        <taxon>Paraneoptera</taxon>
        <taxon>Hemiptera</taxon>
        <taxon>Sternorrhyncha</taxon>
        <taxon>Psylloidea</taxon>
        <taxon>Psyllidae</taxon>
        <taxon>Diaphorininae</taxon>
        <taxon>Diaphorina</taxon>
    </lineage>
</organism>
<comment type="similarity">
    <text evidence="2">Belongs to the TMEM135 family.</text>
</comment>
<dbReference type="RefSeq" id="XP_017303522.1">
    <property type="nucleotide sequence ID" value="XM_017448033.2"/>
</dbReference>
<evidence type="ECO:0000256" key="2">
    <source>
        <dbReference type="ARBA" id="ARBA00008924"/>
    </source>
</evidence>
<dbReference type="AlphaFoldDB" id="A0A1S4EN74"/>
<feature type="domain" description="Transmembrane protein 135 N-terminal" evidence="7">
    <location>
        <begin position="16"/>
        <end position="114"/>
    </location>
</feature>
<name>A0A1S4EN74_DIACI</name>
<dbReference type="STRING" id="121845.A0A1S4EN74"/>
<protein>
    <submittedName>
        <fullName evidence="9">Transmembrane protein 135-like</fullName>
    </submittedName>
</protein>
<evidence type="ECO:0000256" key="6">
    <source>
        <dbReference type="SAM" id="Phobius"/>
    </source>
</evidence>
<dbReference type="PaxDb" id="121845-A0A1S4EN74"/>
<keyword evidence="8" id="KW-1185">Reference proteome</keyword>
<feature type="transmembrane region" description="Helical" evidence="6">
    <location>
        <begin position="72"/>
        <end position="90"/>
    </location>
</feature>
<comment type="subcellular location">
    <subcellularLocation>
        <location evidence="1">Endomembrane system</location>
        <topology evidence="1">Multi-pass membrane protein</topology>
    </subcellularLocation>
</comment>
<dbReference type="KEGG" id="dci:103519034"/>
<dbReference type="OMA" id="ASVPYNC"/>
<evidence type="ECO:0000256" key="5">
    <source>
        <dbReference type="ARBA" id="ARBA00023136"/>
    </source>
</evidence>
<keyword evidence="5 6" id="KW-0472">Membrane</keyword>
<evidence type="ECO:0000256" key="3">
    <source>
        <dbReference type="ARBA" id="ARBA00022692"/>
    </source>
</evidence>